<sequence length="35" mass="4112">MSYYQSPEDVFDDTEAMNRWGNEAYAAALRAARRR</sequence>
<evidence type="ECO:0000313" key="2">
    <source>
        <dbReference type="Proteomes" id="UP000013165"/>
    </source>
</evidence>
<organism evidence="1 2">
    <name type="scientific">Marinobacter nanhaiticus D15-8W</name>
    <dbReference type="NCBI Taxonomy" id="626887"/>
    <lineage>
        <taxon>Bacteria</taxon>
        <taxon>Pseudomonadati</taxon>
        <taxon>Pseudomonadota</taxon>
        <taxon>Gammaproteobacteria</taxon>
        <taxon>Pseudomonadales</taxon>
        <taxon>Marinobacteraceae</taxon>
        <taxon>Marinobacter</taxon>
    </lineage>
</organism>
<comment type="caution">
    <text evidence="1">The sequence shown here is derived from an EMBL/GenBank/DDBJ whole genome shotgun (WGS) entry which is preliminary data.</text>
</comment>
<evidence type="ECO:0000313" key="1">
    <source>
        <dbReference type="EMBL" id="RDW95422.1"/>
    </source>
</evidence>
<proteinExistence type="predicted"/>
<dbReference type="Proteomes" id="UP000013165">
    <property type="component" value="Unassembled WGS sequence"/>
</dbReference>
<dbReference type="EMBL" id="APLQ01000014">
    <property type="protein sequence ID" value="RDW95422.1"/>
    <property type="molecule type" value="Genomic_DNA"/>
</dbReference>
<keyword evidence="2" id="KW-1185">Reference proteome</keyword>
<gene>
    <name evidence="1" type="ORF">J057_24595</name>
</gene>
<accession>A0A371CG95</accession>
<dbReference type="AlphaFoldDB" id="A0A371CG95"/>
<protein>
    <submittedName>
        <fullName evidence="1">Uncharacterized protein</fullName>
    </submittedName>
</protein>
<reference evidence="1 2" key="1">
    <citation type="journal article" date="2013" name="Genome Announc.">
        <title>Genome Sequence of the Polycyclic Aromatic Hydrocarbon-Degrading Bacterium Strain Marinobacter nanhaiticus D15-8WT.</title>
        <authorList>
            <person name="Cui Z."/>
            <person name="Gao W."/>
            <person name="Li Q."/>
            <person name="Xu G."/>
            <person name="Zheng L."/>
        </authorList>
    </citation>
    <scope>NUCLEOTIDE SEQUENCE [LARGE SCALE GENOMIC DNA]</scope>
    <source>
        <strain evidence="1 2">D15-8W</strain>
    </source>
</reference>
<dbReference type="Gene3D" id="3.30.1460.30">
    <property type="entry name" value="YgaC/TfoX-N like chaperone"/>
    <property type="match status" value="1"/>
</dbReference>
<name>A0A371CG95_9GAMM</name>